<evidence type="ECO:0000313" key="2">
    <source>
        <dbReference type="Proteomes" id="UP000250078"/>
    </source>
</evidence>
<keyword evidence="2" id="KW-1185">Reference proteome</keyword>
<evidence type="ECO:0000313" key="1">
    <source>
        <dbReference type="EMBL" id="OCK87924.1"/>
    </source>
</evidence>
<gene>
    <name evidence="1" type="ORF">K441DRAFT_647469</name>
</gene>
<feature type="non-terminal residue" evidence="1">
    <location>
        <position position="362"/>
    </location>
</feature>
<name>A0ACC8EQH0_9PEZI</name>
<protein>
    <submittedName>
        <fullName evidence="1">FAD/NAD(P)-binding domain-containing protein</fullName>
    </submittedName>
</protein>
<dbReference type="Proteomes" id="UP000250078">
    <property type="component" value="Unassembled WGS sequence"/>
</dbReference>
<proteinExistence type="predicted"/>
<organism evidence="1 2">
    <name type="scientific">Cenococcum geophilum 1.58</name>
    <dbReference type="NCBI Taxonomy" id="794803"/>
    <lineage>
        <taxon>Eukaryota</taxon>
        <taxon>Fungi</taxon>
        <taxon>Dikarya</taxon>
        <taxon>Ascomycota</taxon>
        <taxon>Pezizomycotina</taxon>
        <taxon>Dothideomycetes</taxon>
        <taxon>Pleosporomycetidae</taxon>
        <taxon>Gloniales</taxon>
        <taxon>Gloniaceae</taxon>
        <taxon>Cenococcum</taxon>
    </lineage>
</organism>
<reference evidence="1 2" key="1">
    <citation type="journal article" date="2016" name="Nat. Commun.">
        <title>Ectomycorrhizal ecology is imprinted in the genome of the dominant symbiotic fungus Cenococcum geophilum.</title>
        <authorList>
            <consortium name="DOE Joint Genome Institute"/>
            <person name="Peter M."/>
            <person name="Kohler A."/>
            <person name="Ohm R.A."/>
            <person name="Kuo A."/>
            <person name="Krutzmann J."/>
            <person name="Morin E."/>
            <person name="Arend M."/>
            <person name="Barry K.W."/>
            <person name="Binder M."/>
            <person name="Choi C."/>
            <person name="Clum A."/>
            <person name="Copeland A."/>
            <person name="Grisel N."/>
            <person name="Haridas S."/>
            <person name="Kipfer T."/>
            <person name="LaButti K."/>
            <person name="Lindquist E."/>
            <person name="Lipzen A."/>
            <person name="Maire R."/>
            <person name="Meier B."/>
            <person name="Mihaltcheva S."/>
            <person name="Molinier V."/>
            <person name="Murat C."/>
            <person name="Poggeler S."/>
            <person name="Quandt C.A."/>
            <person name="Sperisen C."/>
            <person name="Tritt A."/>
            <person name="Tisserant E."/>
            <person name="Crous P.W."/>
            <person name="Henrissat B."/>
            <person name="Nehls U."/>
            <person name="Egli S."/>
            <person name="Spatafora J.W."/>
            <person name="Grigoriev I.V."/>
            <person name="Martin F.M."/>
        </authorList>
    </citation>
    <scope>NUCLEOTIDE SEQUENCE [LARGE SCALE GENOMIC DNA]</scope>
    <source>
        <strain evidence="1 2">1.58</strain>
    </source>
</reference>
<sequence length="362" mass="40745">MLHGFKKCATFNESADRIHTWLSWRYGMDSRDGNGKKCGDLIWHLEDEESVKLGYGTRTRCGVHRARFLDELVKLIPDGTVSFRKSLVGIDELSKPEGGGVRLHFADGSTATASAVIGCDGIKSKTRGYLFNYKVNPEYTGEYGYRALVPEKLAREILGDDIALNSQLYVGYGGFIITYPVEHGKLINMVGVVRNDQPWNHGQWIVPSTKEDMVKDFEGWHPVLVDLISKFEVRDKWAFFDLIHSEKYYRGRICLMGDSAHASTANLGAGAGMAMEDAYILSSLLGSINDAENLETAFRAYDSVRRPRTQKVVVLSRLAGMANELVAPKIRDDLSKLQPDIDARYRWVWREDLEAQLAEAKR</sequence>
<dbReference type="EMBL" id="KV748252">
    <property type="protein sequence ID" value="OCK87924.1"/>
    <property type="molecule type" value="Genomic_DNA"/>
</dbReference>
<accession>A0ACC8EQH0</accession>